<evidence type="ECO:0000256" key="1">
    <source>
        <dbReference type="SAM" id="MobiDB-lite"/>
    </source>
</evidence>
<accession>A0AAN9BP19</accession>
<evidence type="ECO:0008006" key="4">
    <source>
        <dbReference type="Google" id="ProtNLM"/>
    </source>
</evidence>
<protein>
    <recommendedName>
        <fullName evidence="4">Ciliary-associated calcium-binding coiled-coil protein 1</fullName>
    </recommendedName>
</protein>
<organism evidence="2 3">
    <name type="scientific">Littorina saxatilis</name>
    <dbReference type="NCBI Taxonomy" id="31220"/>
    <lineage>
        <taxon>Eukaryota</taxon>
        <taxon>Metazoa</taxon>
        <taxon>Spiralia</taxon>
        <taxon>Lophotrochozoa</taxon>
        <taxon>Mollusca</taxon>
        <taxon>Gastropoda</taxon>
        <taxon>Caenogastropoda</taxon>
        <taxon>Littorinimorpha</taxon>
        <taxon>Littorinoidea</taxon>
        <taxon>Littorinidae</taxon>
        <taxon>Littorina</taxon>
    </lineage>
</organism>
<keyword evidence="3" id="KW-1185">Reference proteome</keyword>
<sequence>MSKLRKKSSRVPETPALSPNTLGGSVIISGRQKKVTLPVNQEEAVSNVGAFAFQVLPQDVSKQLLEMDVDDMQRTLCEFLKFTSSQTDLREAAILDYYTSAVWWAKEQGFTDQQLSGFFTAIHILLENIKEKQMKLVDNLTEFKKMLIGIAAEVSPGVPSGGMEFFDPTQAQAISEYIFRSLFQHYRLYEFLFEQSQDEEIIGTDLVVDVAKAASLPFPPPLDEGIEEDKLEAFVKTPPPSPTQESGQESTEEGSGEKAATHSSEIDLEAEVFTRLTSQDVKEVVESVAAELLGSLQNEVAFKLREKENAILAKINKIHHVAEN</sequence>
<reference evidence="2 3" key="1">
    <citation type="submission" date="2024-02" db="EMBL/GenBank/DDBJ databases">
        <title>Chromosome-scale genome assembly of the rough periwinkle Littorina saxatilis.</title>
        <authorList>
            <person name="De Jode A."/>
            <person name="Faria R."/>
            <person name="Formenti G."/>
            <person name="Sims Y."/>
            <person name="Smith T.P."/>
            <person name="Tracey A."/>
            <person name="Wood J.M.D."/>
            <person name="Zagrodzka Z.B."/>
            <person name="Johannesson K."/>
            <person name="Butlin R.K."/>
            <person name="Leder E.H."/>
        </authorList>
    </citation>
    <scope>NUCLEOTIDE SEQUENCE [LARGE SCALE GENOMIC DNA]</scope>
    <source>
        <strain evidence="2">Snail1</strain>
        <tissue evidence="2">Muscle</tissue>
    </source>
</reference>
<gene>
    <name evidence="2" type="ORF">V1264_013231</name>
</gene>
<dbReference type="InterPro" id="IPR032727">
    <property type="entry name" value="CLAMP"/>
</dbReference>
<dbReference type="Proteomes" id="UP001374579">
    <property type="component" value="Unassembled WGS sequence"/>
</dbReference>
<dbReference type="AlphaFoldDB" id="A0AAN9BP19"/>
<comment type="caution">
    <text evidence="2">The sequence shown here is derived from an EMBL/GenBank/DDBJ whole genome shotgun (WGS) entry which is preliminary data.</text>
</comment>
<proteinExistence type="predicted"/>
<evidence type="ECO:0000313" key="3">
    <source>
        <dbReference type="Proteomes" id="UP001374579"/>
    </source>
</evidence>
<feature type="region of interest" description="Disordered" evidence="1">
    <location>
        <begin position="234"/>
        <end position="264"/>
    </location>
</feature>
<dbReference type="EMBL" id="JBAMIC010000003">
    <property type="protein sequence ID" value="KAK7109132.1"/>
    <property type="molecule type" value="Genomic_DNA"/>
</dbReference>
<dbReference type="PANTHER" id="PTHR28457:SF3">
    <property type="entry name" value="CILIARY-ASSOCIATED CALCIUM-BINDING COILED-COIL PROTEIN 1"/>
    <property type="match status" value="1"/>
</dbReference>
<dbReference type="PANTHER" id="PTHR28457">
    <property type="entry name" value="COILED-COIL DOMAIN-CONTAINING PROTEIN 189"/>
    <property type="match status" value="1"/>
</dbReference>
<dbReference type="Pfam" id="PF14769">
    <property type="entry name" value="CLAMP"/>
    <property type="match status" value="1"/>
</dbReference>
<name>A0AAN9BP19_9CAEN</name>
<evidence type="ECO:0000313" key="2">
    <source>
        <dbReference type="EMBL" id="KAK7109132.1"/>
    </source>
</evidence>